<dbReference type="InterPro" id="IPR012871">
    <property type="entry name" value="DUF1668_ORYSA"/>
</dbReference>
<dbReference type="PANTHER" id="PTHR33085:SF47">
    <property type="entry name" value="OS02G0513400 PROTEIN"/>
    <property type="match status" value="1"/>
</dbReference>
<evidence type="ECO:0000313" key="1">
    <source>
        <dbReference type="EMBL" id="KAF8697342.1"/>
    </source>
</evidence>
<accession>A0A835BHE1</accession>
<dbReference type="OrthoDB" id="582849at2759"/>
<dbReference type="EMBL" id="JACEFO010001874">
    <property type="protein sequence ID" value="KAF8697342.1"/>
    <property type="molecule type" value="Genomic_DNA"/>
</dbReference>
<sequence>MASRSPSPKRRRRSDPQCGRCAKRKHLYLALDDWRGGYSVHKLDPDDMPDTLSSEPPAVRVTGPDIGTMAFAAFGANILIAANRNVVSGAFRTSPPSLIYSTDTAALTAGPQLPHDHLCDLSRAITAGGKLYARSCAFDKESGSFHDYLQVLSSTNLEHLWDPSFKWAWHSESSSSPPFLVPGREKVTCHALHPDGHTIFMSTDLKITYSFDTSNGEWKELGDWVLPFQSQAYYDRDLDAWVGLHAKEVRCVCLCPVACRSAVAVRPPECTMLKERLCRYKEEDEDDPKATTTTLTYLGDGRFCLVDNIPCGDEFSHRDGSVVHVTLFGLKYDSKGELRTKAHRTTRSYAVSKNNCFFSHATFWM</sequence>
<proteinExistence type="predicted"/>
<name>A0A835BHE1_9POAL</name>
<evidence type="ECO:0000313" key="2">
    <source>
        <dbReference type="Proteomes" id="UP000636709"/>
    </source>
</evidence>
<dbReference type="PANTHER" id="PTHR33085">
    <property type="entry name" value="OS12G0113100 PROTEIN-RELATED"/>
    <property type="match status" value="1"/>
</dbReference>
<reference evidence="1" key="1">
    <citation type="submission" date="2020-07" db="EMBL/GenBank/DDBJ databases">
        <title>Genome sequence and genetic diversity analysis of an under-domesticated orphan crop, white fonio (Digitaria exilis).</title>
        <authorList>
            <person name="Bennetzen J.L."/>
            <person name="Chen S."/>
            <person name="Ma X."/>
            <person name="Wang X."/>
            <person name="Yssel A.E.J."/>
            <person name="Chaluvadi S.R."/>
            <person name="Johnson M."/>
            <person name="Gangashetty P."/>
            <person name="Hamidou F."/>
            <person name="Sanogo M.D."/>
            <person name="Zwaenepoel A."/>
            <person name="Wallace J."/>
            <person name="Van De Peer Y."/>
            <person name="Van Deynze A."/>
        </authorList>
    </citation>
    <scope>NUCLEOTIDE SEQUENCE</scope>
    <source>
        <tissue evidence="1">Leaves</tissue>
    </source>
</reference>
<dbReference type="AlphaFoldDB" id="A0A835BHE1"/>
<dbReference type="Proteomes" id="UP000636709">
    <property type="component" value="Unassembled WGS sequence"/>
</dbReference>
<protein>
    <submittedName>
        <fullName evidence="1">Uncharacterized protein</fullName>
    </submittedName>
</protein>
<dbReference type="SUPFAM" id="SSF50969">
    <property type="entry name" value="YVTN repeat-like/Quinoprotein amine dehydrogenase"/>
    <property type="match status" value="1"/>
</dbReference>
<dbReference type="Pfam" id="PF07893">
    <property type="entry name" value="DUF1668"/>
    <property type="match status" value="1"/>
</dbReference>
<keyword evidence="2" id="KW-1185">Reference proteome</keyword>
<gene>
    <name evidence="1" type="ORF">HU200_035935</name>
</gene>
<comment type="caution">
    <text evidence="1">The sequence shown here is derived from an EMBL/GenBank/DDBJ whole genome shotgun (WGS) entry which is preliminary data.</text>
</comment>
<dbReference type="InterPro" id="IPR011044">
    <property type="entry name" value="Quino_amine_DH_bsu"/>
</dbReference>
<organism evidence="1 2">
    <name type="scientific">Digitaria exilis</name>
    <dbReference type="NCBI Taxonomy" id="1010633"/>
    <lineage>
        <taxon>Eukaryota</taxon>
        <taxon>Viridiplantae</taxon>
        <taxon>Streptophyta</taxon>
        <taxon>Embryophyta</taxon>
        <taxon>Tracheophyta</taxon>
        <taxon>Spermatophyta</taxon>
        <taxon>Magnoliopsida</taxon>
        <taxon>Liliopsida</taxon>
        <taxon>Poales</taxon>
        <taxon>Poaceae</taxon>
        <taxon>PACMAD clade</taxon>
        <taxon>Panicoideae</taxon>
        <taxon>Panicodae</taxon>
        <taxon>Paniceae</taxon>
        <taxon>Anthephorinae</taxon>
        <taxon>Digitaria</taxon>
    </lineage>
</organism>